<dbReference type="SUPFAM" id="SSF54106">
    <property type="entry name" value="LysM domain"/>
    <property type="match status" value="1"/>
</dbReference>
<dbReference type="PANTHER" id="PTHR34700">
    <property type="entry name" value="POTASSIUM BINDING PROTEIN KBP"/>
    <property type="match status" value="1"/>
</dbReference>
<feature type="signal peptide" evidence="2">
    <location>
        <begin position="1"/>
        <end position="29"/>
    </location>
</feature>
<dbReference type="SMART" id="SM00257">
    <property type="entry name" value="LysM"/>
    <property type="match status" value="1"/>
</dbReference>
<dbReference type="InterPro" id="IPR052196">
    <property type="entry name" value="Bact_Kbp"/>
</dbReference>
<proteinExistence type="predicted"/>
<feature type="compositionally biased region" description="Low complexity" evidence="1">
    <location>
        <begin position="33"/>
        <end position="43"/>
    </location>
</feature>
<dbReference type="AlphaFoldDB" id="A0A423Q1E8"/>
<evidence type="ECO:0000313" key="4">
    <source>
        <dbReference type="EMBL" id="ROO31939.1"/>
    </source>
</evidence>
<gene>
    <name evidence="4" type="ORF">SAJA_01940</name>
</gene>
<dbReference type="PROSITE" id="PS51782">
    <property type="entry name" value="LYSM"/>
    <property type="match status" value="1"/>
</dbReference>
<sequence>MIDTTRREPRAVWLALALAAGLASGCAHDRGAPPNTAATMTTPSLTDDPGYTPAKTTEPRTTKDLAGAMREDAPQRYVVAPGDTLWSTAARYLRAPWYWRQLWQANPDIDDPNRIYPGDVLVLTRGMDGTPRLSRQDRTQARTQGRTVHLSPQVRVASLETAIPTIPAASLRAFLQGPRRVEAARLAAAPYVVAVGDGQLVAGNDALLYIRGLADDAAARYALVRPVRAYSETSDISDLGARAVPVGDAEILASREPSSNTPRDAREPASSIATARFVRALREARPGDRLLPISDSTLAQDFQPRTPTTPVQRRIVSVYGGISQIGRYDVVALAATPDTPATALARGDVLEIYQAGDTVIDPVTDDRVRLPERRAGRLMVFDAGPRVSYALIVQAERAIHIGDIARSPAAGA</sequence>
<dbReference type="EMBL" id="AYKG01000003">
    <property type="protein sequence ID" value="ROO31939.1"/>
    <property type="molecule type" value="Genomic_DNA"/>
</dbReference>
<comment type="caution">
    <text evidence="4">The sequence shown here is derived from an EMBL/GenBank/DDBJ whole genome shotgun (WGS) entry which is preliminary data.</text>
</comment>
<evidence type="ECO:0000259" key="3">
    <source>
        <dbReference type="PROSITE" id="PS51782"/>
    </source>
</evidence>
<dbReference type="InParanoid" id="A0A423Q1E8"/>
<evidence type="ECO:0000256" key="1">
    <source>
        <dbReference type="SAM" id="MobiDB-lite"/>
    </source>
</evidence>
<feature type="chain" id="PRO_5019098965" evidence="2">
    <location>
        <begin position="30"/>
        <end position="412"/>
    </location>
</feature>
<keyword evidence="2" id="KW-0732">Signal</keyword>
<protein>
    <submittedName>
        <fullName evidence="4">Peptidoglycan-binding protein</fullName>
    </submittedName>
</protein>
<dbReference type="PANTHER" id="PTHR34700:SF4">
    <property type="entry name" value="PHAGE-LIKE ELEMENT PBSX PROTEIN XKDP"/>
    <property type="match status" value="1"/>
</dbReference>
<feature type="region of interest" description="Disordered" evidence="1">
    <location>
        <begin position="33"/>
        <end position="63"/>
    </location>
</feature>
<dbReference type="Gene3D" id="3.10.350.10">
    <property type="entry name" value="LysM domain"/>
    <property type="match status" value="1"/>
</dbReference>
<accession>A0A423Q1E8</accession>
<evidence type="ECO:0000256" key="2">
    <source>
        <dbReference type="SAM" id="SignalP"/>
    </source>
</evidence>
<dbReference type="Proteomes" id="UP000285310">
    <property type="component" value="Unassembled WGS sequence"/>
</dbReference>
<dbReference type="Pfam" id="PF01476">
    <property type="entry name" value="LysM"/>
    <property type="match status" value="1"/>
</dbReference>
<feature type="domain" description="LysM" evidence="3">
    <location>
        <begin position="75"/>
        <end position="123"/>
    </location>
</feature>
<evidence type="ECO:0000313" key="5">
    <source>
        <dbReference type="Proteomes" id="UP000285310"/>
    </source>
</evidence>
<reference evidence="4 5" key="1">
    <citation type="submission" date="2013-10" db="EMBL/GenBank/DDBJ databases">
        <title>Salinisphaera japonica YTM-1 Genome Sequencing.</title>
        <authorList>
            <person name="Lai Q."/>
            <person name="Li C."/>
            <person name="Shao Z."/>
        </authorList>
    </citation>
    <scope>NUCLEOTIDE SEQUENCE [LARGE SCALE GENOMIC DNA]</scope>
    <source>
        <strain evidence="4 5">YTM-1</strain>
    </source>
</reference>
<keyword evidence="5" id="KW-1185">Reference proteome</keyword>
<dbReference type="PROSITE" id="PS51257">
    <property type="entry name" value="PROKAR_LIPOPROTEIN"/>
    <property type="match status" value="1"/>
</dbReference>
<dbReference type="CDD" id="cd00118">
    <property type="entry name" value="LysM"/>
    <property type="match status" value="1"/>
</dbReference>
<dbReference type="InterPro" id="IPR018392">
    <property type="entry name" value="LysM"/>
</dbReference>
<dbReference type="InterPro" id="IPR036779">
    <property type="entry name" value="LysM_dom_sf"/>
</dbReference>
<organism evidence="4 5">
    <name type="scientific">Salinisphaera japonica YTM-1</name>
    <dbReference type="NCBI Taxonomy" id="1209778"/>
    <lineage>
        <taxon>Bacteria</taxon>
        <taxon>Pseudomonadati</taxon>
        <taxon>Pseudomonadota</taxon>
        <taxon>Gammaproteobacteria</taxon>
        <taxon>Salinisphaerales</taxon>
        <taxon>Salinisphaeraceae</taxon>
        <taxon>Salinisphaera</taxon>
    </lineage>
</organism>
<name>A0A423Q1E8_9GAMM</name>